<dbReference type="PANTHER" id="PTHR11795">
    <property type="entry name" value="BRANCHED-CHAIN AMINO ACID TRANSPORT SYSTEM PERMEASE PROTEIN LIVH"/>
    <property type="match status" value="1"/>
</dbReference>
<dbReference type="GO" id="GO:0022857">
    <property type="term" value="F:transmembrane transporter activity"/>
    <property type="evidence" value="ECO:0007669"/>
    <property type="project" value="InterPro"/>
</dbReference>
<keyword evidence="6 9" id="KW-1133">Transmembrane helix</keyword>
<protein>
    <recommendedName>
        <fullName evidence="11">Branched-chain amino acid ABC transporter permease</fullName>
    </recommendedName>
</protein>
<evidence type="ECO:0000256" key="3">
    <source>
        <dbReference type="ARBA" id="ARBA00022475"/>
    </source>
</evidence>
<feature type="transmembrane region" description="Helical" evidence="9">
    <location>
        <begin position="6"/>
        <end position="29"/>
    </location>
</feature>
<gene>
    <name evidence="10" type="ORF">S12H4_14723</name>
</gene>
<evidence type="ECO:0000313" key="10">
    <source>
        <dbReference type="EMBL" id="GAI83946.1"/>
    </source>
</evidence>
<keyword evidence="7 9" id="KW-0472">Membrane</keyword>
<dbReference type="InterPro" id="IPR001851">
    <property type="entry name" value="ABC_transp_permease"/>
</dbReference>
<evidence type="ECO:0000256" key="8">
    <source>
        <dbReference type="ARBA" id="ARBA00037998"/>
    </source>
</evidence>
<dbReference type="GO" id="GO:0005886">
    <property type="term" value="C:plasma membrane"/>
    <property type="evidence" value="ECO:0007669"/>
    <property type="project" value="UniProtKB-SubCell"/>
</dbReference>
<comment type="similarity">
    <text evidence="8">Belongs to the binding-protein-dependent transport system permease family. LivHM subfamily.</text>
</comment>
<evidence type="ECO:0000256" key="2">
    <source>
        <dbReference type="ARBA" id="ARBA00022448"/>
    </source>
</evidence>
<evidence type="ECO:0008006" key="11">
    <source>
        <dbReference type="Google" id="ProtNLM"/>
    </source>
</evidence>
<keyword evidence="5" id="KW-0029">Amino-acid transport</keyword>
<proteinExistence type="inferred from homology"/>
<keyword evidence="2" id="KW-0813">Transport</keyword>
<feature type="transmembrane region" description="Helical" evidence="9">
    <location>
        <begin position="62"/>
        <end position="82"/>
    </location>
</feature>
<evidence type="ECO:0000256" key="7">
    <source>
        <dbReference type="ARBA" id="ARBA00023136"/>
    </source>
</evidence>
<evidence type="ECO:0000256" key="6">
    <source>
        <dbReference type="ARBA" id="ARBA00022989"/>
    </source>
</evidence>
<keyword evidence="4 9" id="KW-0812">Transmembrane</keyword>
<evidence type="ECO:0000256" key="1">
    <source>
        <dbReference type="ARBA" id="ARBA00004651"/>
    </source>
</evidence>
<dbReference type="InterPro" id="IPR052157">
    <property type="entry name" value="BCAA_transport_permease"/>
</dbReference>
<feature type="transmembrane region" description="Helical" evidence="9">
    <location>
        <begin position="94"/>
        <end position="117"/>
    </location>
</feature>
<dbReference type="EMBL" id="BARW01007037">
    <property type="protein sequence ID" value="GAI83946.1"/>
    <property type="molecule type" value="Genomic_DNA"/>
</dbReference>
<comment type="caution">
    <text evidence="10">The sequence shown here is derived from an EMBL/GenBank/DDBJ whole genome shotgun (WGS) entry which is preliminary data.</text>
</comment>
<name>X1SXT3_9ZZZZ</name>
<organism evidence="10">
    <name type="scientific">marine sediment metagenome</name>
    <dbReference type="NCBI Taxonomy" id="412755"/>
    <lineage>
        <taxon>unclassified sequences</taxon>
        <taxon>metagenomes</taxon>
        <taxon>ecological metagenomes</taxon>
    </lineage>
</organism>
<dbReference type="GO" id="GO:0006865">
    <property type="term" value="P:amino acid transport"/>
    <property type="evidence" value="ECO:0007669"/>
    <property type="project" value="UniProtKB-KW"/>
</dbReference>
<sequence length="123" mass="13336">MFIPTIWMSAIVYACLISILSIGFTLTYMTAKIPNFAHGTYAGIGIYVVYTISKILGYSPYIGFPIAFVIGGIISVIIFRLVISVLSKMGRGTIVLTISTLAIQILLTAALFIWNVIQIIGAL</sequence>
<accession>X1SXT3</accession>
<dbReference type="PANTHER" id="PTHR11795:SF449">
    <property type="entry name" value="BRANCHED-CHAIN AMINO ACID TRANSPORT PERMEASE PROTEIN LIVH-RELATED"/>
    <property type="match status" value="1"/>
</dbReference>
<evidence type="ECO:0000256" key="4">
    <source>
        <dbReference type="ARBA" id="ARBA00022692"/>
    </source>
</evidence>
<comment type="subcellular location">
    <subcellularLocation>
        <location evidence="1">Cell membrane</location>
        <topology evidence="1">Multi-pass membrane protein</topology>
    </subcellularLocation>
</comment>
<evidence type="ECO:0000256" key="9">
    <source>
        <dbReference type="SAM" id="Phobius"/>
    </source>
</evidence>
<reference evidence="10" key="1">
    <citation type="journal article" date="2014" name="Front. Microbiol.">
        <title>High frequency of phylogenetically diverse reductive dehalogenase-homologous genes in deep subseafloor sedimentary metagenomes.</title>
        <authorList>
            <person name="Kawai M."/>
            <person name="Futagami T."/>
            <person name="Toyoda A."/>
            <person name="Takaki Y."/>
            <person name="Nishi S."/>
            <person name="Hori S."/>
            <person name="Arai W."/>
            <person name="Tsubouchi T."/>
            <person name="Morono Y."/>
            <person name="Uchiyama I."/>
            <person name="Ito T."/>
            <person name="Fujiyama A."/>
            <person name="Inagaki F."/>
            <person name="Takami H."/>
        </authorList>
    </citation>
    <scope>NUCLEOTIDE SEQUENCE</scope>
    <source>
        <strain evidence="10">Expedition CK06-06</strain>
    </source>
</reference>
<keyword evidence="3" id="KW-1003">Cell membrane</keyword>
<dbReference type="Pfam" id="PF02653">
    <property type="entry name" value="BPD_transp_2"/>
    <property type="match status" value="1"/>
</dbReference>
<dbReference type="AlphaFoldDB" id="X1SXT3"/>
<evidence type="ECO:0000256" key="5">
    <source>
        <dbReference type="ARBA" id="ARBA00022970"/>
    </source>
</evidence>
<feature type="transmembrane region" description="Helical" evidence="9">
    <location>
        <begin position="36"/>
        <end position="56"/>
    </location>
</feature>